<protein>
    <submittedName>
        <fullName evidence="1">DUF177 domain-containing protein</fullName>
    </submittedName>
</protein>
<sequence length="171" mass="19393">MSLAHLEFIMKIEISELHGGVQYPLDFQVYSKDLVDENQELNGQISDEGLHVTGHLSLLNRHEVMADLQITGTMIFECARCLQPTPYQCNYTYRESSEINPSAKDFDVIPCVEECLYINEPFRVLCKPDCKGLCPGCGVNLNFEECRCNDSDHSDDDNGIDPRMEALKKLL</sequence>
<gene>
    <name evidence="1" type="ORF">FRC53_05005</name>
</gene>
<dbReference type="Pfam" id="PF02620">
    <property type="entry name" value="YceD"/>
    <property type="match status" value="1"/>
</dbReference>
<evidence type="ECO:0000313" key="2">
    <source>
        <dbReference type="Proteomes" id="UP000473648"/>
    </source>
</evidence>
<name>A0A6L5GRB3_9FIRM</name>
<keyword evidence="2" id="KW-1185">Reference proteome</keyword>
<reference evidence="1" key="1">
    <citation type="journal article" date="2020" name="Appl. Environ. Microbiol.">
        <title>Medium-Chain Fatty Acid Synthesis by 'Candidatus Weimeria bifida' gen. nov., sp. nov., and 'Candidatus Pseudoramibacter fermentans' sp. nov.</title>
        <authorList>
            <person name="Scarborough M.J."/>
            <person name="Myers K.S."/>
            <person name="Donohue T.J."/>
            <person name="Noguera D.R."/>
        </authorList>
    </citation>
    <scope>NUCLEOTIDE SEQUENCE</scope>
    <source>
        <strain evidence="1">EUB1.1</strain>
    </source>
</reference>
<dbReference type="AlphaFoldDB" id="A0A6L5GRB3"/>
<dbReference type="InterPro" id="IPR003772">
    <property type="entry name" value="YceD"/>
</dbReference>
<comment type="caution">
    <text evidence="1">The sequence shown here is derived from an EMBL/GenBank/DDBJ whole genome shotgun (WGS) entry which is preliminary data.</text>
</comment>
<evidence type="ECO:0000313" key="1">
    <source>
        <dbReference type="EMBL" id="MQM72774.1"/>
    </source>
</evidence>
<dbReference type="EMBL" id="VOGB01000004">
    <property type="protein sequence ID" value="MQM72774.1"/>
    <property type="molecule type" value="Genomic_DNA"/>
</dbReference>
<organism evidence="1 2">
    <name type="scientific">Candidatus Pseudoramibacter fermentans</name>
    <dbReference type="NCBI Taxonomy" id="2594427"/>
    <lineage>
        <taxon>Bacteria</taxon>
        <taxon>Bacillati</taxon>
        <taxon>Bacillota</taxon>
        <taxon>Clostridia</taxon>
        <taxon>Eubacteriales</taxon>
        <taxon>Eubacteriaceae</taxon>
        <taxon>Pseudoramibacter</taxon>
    </lineage>
</organism>
<accession>A0A6L5GRB3</accession>
<dbReference type="Proteomes" id="UP000473648">
    <property type="component" value="Unassembled WGS sequence"/>
</dbReference>
<proteinExistence type="predicted"/>